<sequence length="236" mass="27052">MASDIIRGYWAQRILWEIGGYLPTVHRIDNVHAHPFDDEKDIHVNVGRLIKFLMEWRSNKQTLFERILDLSYAMAEEGFWGEKDLDFMAAWLQDLVAVGYRQPRLMSLDIDRPRVTIGHGGKREFVPTKLPSVHLGVEEIGKVSTEIGNLIKWRKHFGDVVLIVHSTEPVDRTALEWRLLYGRIFWAVVILSEQGNSDLAVESSKLAQSYKCLIGLQVLKGFCSFRIIWSSITGTS</sequence>
<reference evidence="1" key="1">
    <citation type="submission" date="2014-09" db="EMBL/GenBank/DDBJ databases">
        <authorList>
            <person name="Magalhaes I.L.F."/>
            <person name="Oliveira U."/>
            <person name="Santos F.R."/>
            <person name="Vidigal T.H.D.A."/>
            <person name="Brescovit A.D."/>
            <person name="Santos A.J."/>
        </authorList>
    </citation>
    <scope>NUCLEOTIDE SEQUENCE</scope>
    <source>
        <tissue evidence="1">Shoot tissue taken approximately 20 cm above the soil surface</tissue>
    </source>
</reference>
<organism evidence="1">
    <name type="scientific">Arundo donax</name>
    <name type="common">Giant reed</name>
    <name type="synonym">Donax arundinaceus</name>
    <dbReference type="NCBI Taxonomy" id="35708"/>
    <lineage>
        <taxon>Eukaryota</taxon>
        <taxon>Viridiplantae</taxon>
        <taxon>Streptophyta</taxon>
        <taxon>Embryophyta</taxon>
        <taxon>Tracheophyta</taxon>
        <taxon>Spermatophyta</taxon>
        <taxon>Magnoliopsida</taxon>
        <taxon>Liliopsida</taxon>
        <taxon>Poales</taxon>
        <taxon>Poaceae</taxon>
        <taxon>PACMAD clade</taxon>
        <taxon>Arundinoideae</taxon>
        <taxon>Arundineae</taxon>
        <taxon>Arundo</taxon>
    </lineage>
</organism>
<dbReference type="Pfam" id="PF03385">
    <property type="entry name" value="STELLO"/>
    <property type="match status" value="1"/>
</dbReference>
<protein>
    <submittedName>
        <fullName evidence="1">Uncharacterized protein</fullName>
    </submittedName>
</protein>
<dbReference type="PANTHER" id="PTHR31362">
    <property type="entry name" value="GLYCOSYLTRANSFERASE STELLO1-RELATED"/>
    <property type="match status" value="1"/>
</dbReference>
<dbReference type="PANTHER" id="PTHR31362:SF0">
    <property type="entry name" value="EXOSTOSIN DOMAIN-CONTAINING PROTEIN-RELATED"/>
    <property type="match status" value="1"/>
</dbReference>
<accession>A0A0A9GJZ8</accession>
<dbReference type="AlphaFoldDB" id="A0A0A9GJZ8"/>
<reference evidence="1" key="2">
    <citation type="journal article" date="2015" name="Data Brief">
        <title>Shoot transcriptome of the giant reed, Arundo donax.</title>
        <authorList>
            <person name="Barrero R.A."/>
            <person name="Guerrero F.D."/>
            <person name="Moolhuijzen P."/>
            <person name="Goolsby J.A."/>
            <person name="Tidwell J."/>
            <person name="Bellgard S.E."/>
            <person name="Bellgard M.I."/>
        </authorList>
    </citation>
    <scope>NUCLEOTIDE SEQUENCE</scope>
    <source>
        <tissue evidence="1">Shoot tissue taken approximately 20 cm above the soil surface</tissue>
    </source>
</reference>
<evidence type="ECO:0000313" key="1">
    <source>
        <dbReference type="EMBL" id="JAE24812.1"/>
    </source>
</evidence>
<proteinExistence type="predicted"/>
<dbReference type="InterPro" id="IPR005049">
    <property type="entry name" value="STL-like"/>
</dbReference>
<name>A0A0A9GJZ8_ARUDO</name>
<dbReference type="EMBL" id="GBRH01173084">
    <property type="protein sequence ID" value="JAE24812.1"/>
    <property type="molecule type" value="Transcribed_RNA"/>
</dbReference>